<keyword evidence="4" id="KW-1185">Reference proteome</keyword>
<dbReference type="AlphaFoldDB" id="A0A225WAY7"/>
<dbReference type="GO" id="GO:0000723">
    <property type="term" value="P:telomere maintenance"/>
    <property type="evidence" value="ECO:0007669"/>
    <property type="project" value="InterPro"/>
</dbReference>
<sequence>MQKFGINSKRCPDNANLFYHACLAEPDVAGKILYKDFSTGYRWDKKRKWVFSTRSRIVHVPLQDPERFYLRLLLCYRRGPTSLEDLMTIDNVMYPAFHEAAMSAGYLENDLELEECLLEASYEPMPYPLRQTFGTILVYALPGSPLGFWERFISDLSEDVQRELGMDADDREVGFKILRSLDNILRVNVKTLENYGLPTRVQRIPIGTVRDHGSKSYKIESEQQDIFDQIISAVESPKVGQKLCYLDGPGGTGKSFLFEQWLAKDEQRTRCFGFHSSQMKTIDQKGEFNSTSPINYLGSSANDAPFEAVDRTFRDIMDNDREPFGGKGIVFSGYHRQMLSVLKDATRAETLMACFKASPLWRHLKQVQLFENMRVRTARRPDNAAKLAEFSEFML</sequence>
<proteinExistence type="inferred from homology"/>
<keyword evidence="1" id="KW-0227">DNA damage</keyword>
<dbReference type="Proteomes" id="UP000198211">
    <property type="component" value="Unassembled WGS sequence"/>
</dbReference>
<dbReference type="GO" id="GO:0005524">
    <property type="term" value="F:ATP binding"/>
    <property type="evidence" value="ECO:0007669"/>
    <property type="project" value="UniProtKB-KW"/>
</dbReference>
<keyword evidence="1" id="KW-0378">Hydrolase</keyword>
<dbReference type="GO" id="GO:0043139">
    <property type="term" value="F:5'-3' DNA helicase activity"/>
    <property type="evidence" value="ECO:0007669"/>
    <property type="project" value="UniProtKB-EC"/>
</dbReference>
<evidence type="ECO:0000313" key="4">
    <source>
        <dbReference type="Proteomes" id="UP000198211"/>
    </source>
</evidence>
<dbReference type="PANTHER" id="PTHR10492:SF57">
    <property type="entry name" value="ATP-DEPENDENT DNA HELICASE"/>
    <property type="match status" value="1"/>
</dbReference>
<dbReference type="PANTHER" id="PTHR10492">
    <property type="match status" value="1"/>
</dbReference>
<dbReference type="InterPro" id="IPR010285">
    <property type="entry name" value="DNA_helicase_pif1-like_DEAD"/>
</dbReference>
<keyword evidence="1" id="KW-0233">DNA recombination</keyword>
<dbReference type="GO" id="GO:0006310">
    <property type="term" value="P:DNA recombination"/>
    <property type="evidence" value="ECO:0007669"/>
    <property type="project" value="UniProtKB-KW"/>
</dbReference>
<keyword evidence="1" id="KW-0547">Nucleotide-binding</keyword>
<dbReference type="EC" id="5.6.2.3" evidence="1"/>
<keyword evidence="1 3" id="KW-0347">Helicase</keyword>
<dbReference type="GO" id="GO:0016887">
    <property type="term" value="F:ATP hydrolysis activity"/>
    <property type="evidence" value="ECO:0007669"/>
    <property type="project" value="RHEA"/>
</dbReference>
<evidence type="ECO:0000256" key="1">
    <source>
        <dbReference type="RuleBase" id="RU363044"/>
    </source>
</evidence>
<name>A0A225WAY7_9STRA</name>
<comment type="cofactor">
    <cofactor evidence="1">
        <name>Mg(2+)</name>
        <dbReference type="ChEBI" id="CHEBI:18420"/>
    </cofactor>
</comment>
<evidence type="ECO:0000259" key="2">
    <source>
        <dbReference type="Pfam" id="PF05970"/>
    </source>
</evidence>
<dbReference type="OrthoDB" id="2439059at2759"/>
<dbReference type="Pfam" id="PF05970">
    <property type="entry name" value="PIF1"/>
    <property type="match status" value="1"/>
</dbReference>
<comment type="similarity">
    <text evidence="1">Belongs to the helicase family.</text>
</comment>
<gene>
    <name evidence="3" type="ORF">PHMEG_00011551</name>
</gene>
<organism evidence="3 4">
    <name type="scientific">Phytophthora megakarya</name>
    <dbReference type="NCBI Taxonomy" id="4795"/>
    <lineage>
        <taxon>Eukaryota</taxon>
        <taxon>Sar</taxon>
        <taxon>Stramenopiles</taxon>
        <taxon>Oomycota</taxon>
        <taxon>Peronosporomycetes</taxon>
        <taxon>Peronosporales</taxon>
        <taxon>Peronosporaceae</taxon>
        <taxon>Phytophthora</taxon>
    </lineage>
</organism>
<evidence type="ECO:0000313" key="3">
    <source>
        <dbReference type="EMBL" id="OWZ14893.1"/>
    </source>
</evidence>
<dbReference type="STRING" id="4795.A0A225WAY7"/>
<comment type="catalytic activity">
    <reaction evidence="1">
        <text>ATP + H2O = ADP + phosphate + H(+)</text>
        <dbReference type="Rhea" id="RHEA:13065"/>
        <dbReference type="ChEBI" id="CHEBI:15377"/>
        <dbReference type="ChEBI" id="CHEBI:15378"/>
        <dbReference type="ChEBI" id="CHEBI:30616"/>
        <dbReference type="ChEBI" id="CHEBI:43474"/>
        <dbReference type="ChEBI" id="CHEBI:456216"/>
        <dbReference type="EC" id="5.6.2.3"/>
    </reaction>
</comment>
<protein>
    <recommendedName>
        <fullName evidence="1">ATP-dependent DNA helicase</fullName>
        <ecNumber evidence="1">5.6.2.3</ecNumber>
    </recommendedName>
</protein>
<keyword evidence="1" id="KW-0234">DNA repair</keyword>
<dbReference type="GO" id="GO:0006281">
    <property type="term" value="P:DNA repair"/>
    <property type="evidence" value="ECO:0007669"/>
    <property type="project" value="UniProtKB-KW"/>
</dbReference>
<reference evidence="4" key="1">
    <citation type="submission" date="2017-03" db="EMBL/GenBank/DDBJ databases">
        <title>Phytopthora megakarya and P. palmivora, two closely related causual agents of cacao black pod achieved similar genome size and gene model numbers by different mechanisms.</title>
        <authorList>
            <person name="Ali S."/>
            <person name="Shao J."/>
            <person name="Larry D.J."/>
            <person name="Kronmiller B."/>
            <person name="Shen D."/>
            <person name="Strem M.D."/>
            <person name="Melnick R.L."/>
            <person name="Guiltinan M.J."/>
            <person name="Tyler B.M."/>
            <person name="Meinhardt L.W."/>
            <person name="Bailey B.A."/>
        </authorList>
    </citation>
    <scope>NUCLEOTIDE SEQUENCE [LARGE SCALE GENOMIC DNA]</scope>
    <source>
        <strain evidence="4">zdho120</strain>
    </source>
</reference>
<accession>A0A225WAY7</accession>
<comment type="caution">
    <text evidence="3">The sequence shown here is derived from an EMBL/GenBank/DDBJ whole genome shotgun (WGS) entry which is preliminary data.</text>
</comment>
<keyword evidence="1" id="KW-0067">ATP-binding</keyword>
<feature type="domain" description="DNA helicase Pif1-like DEAD-box helicase" evidence="2">
    <location>
        <begin position="303"/>
        <end position="394"/>
    </location>
</feature>
<dbReference type="EMBL" id="NBNE01001238">
    <property type="protein sequence ID" value="OWZ14893.1"/>
    <property type="molecule type" value="Genomic_DNA"/>
</dbReference>